<dbReference type="EMBL" id="AP019798">
    <property type="protein sequence ID" value="BBL89546.1"/>
    <property type="molecule type" value="Genomic_DNA"/>
</dbReference>
<proteinExistence type="predicted"/>
<evidence type="ECO:0000313" key="2">
    <source>
        <dbReference type="Proteomes" id="UP000315115"/>
    </source>
</evidence>
<name>A0A510IAV3_9VIBR</name>
<gene>
    <name evidence="1" type="ORF">VroAM7_21990</name>
</gene>
<protein>
    <submittedName>
        <fullName evidence="1">Uncharacterized protein</fullName>
    </submittedName>
</protein>
<reference evidence="2" key="1">
    <citation type="submission" date="2019-07" db="EMBL/GenBank/DDBJ databases">
        <title>Complete Genome Sequences of Vibrion rotiferianus strain AM7.</title>
        <authorList>
            <person name="Miyazaki K."/>
            <person name="Wiseschart A."/>
            <person name="Pootanakit K."/>
            <person name="Ishimori K."/>
            <person name="Kitahara K."/>
        </authorList>
    </citation>
    <scope>NUCLEOTIDE SEQUENCE [LARGE SCALE GENOMIC DNA]</scope>
    <source>
        <strain evidence="2">AM7</strain>
    </source>
</reference>
<evidence type="ECO:0000313" key="1">
    <source>
        <dbReference type="EMBL" id="BBL89546.1"/>
    </source>
</evidence>
<sequence length="59" mass="6448">MNHGTGCFAIGQPLVAQKSHDGFIRSKHVLGQSRASQIMDSTPMDKTVLAQPVRYGHIE</sequence>
<accession>A0A510IAV3</accession>
<dbReference type="Proteomes" id="UP000315115">
    <property type="component" value="Chromosome 1"/>
</dbReference>
<dbReference type="AlphaFoldDB" id="A0A510IAV3"/>
<organism evidence="1 2">
    <name type="scientific">Vibrio rotiferianus</name>
    <dbReference type="NCBI Taxonomy" id="190895"/>
    <lineage>
        <taxon>Bacteria</taxon>
        <taxon>Pseudomonadati</taxon>
        <taxon>Pseudomonadota</taxon>
        <taxon>Gammaproteobacteria</taxon>
        <taxon>Vibrionales</taxon>
        <taxon>Vibrionaceae</taxon>
        <taxon>Vibrio</taxon>
    </lineage>
</organism>